<dbReference type="PANTHER" id="PTHR19932:SF10">
    <property type="entry name" value="WD REPEAT AND HMG-BOX DNA-BINDING PROTEIN 1"/>
    <property type="match status" value="1"/>
</dbReference>
<sequence length="1065" mass="118272">MADERTVDNISNPLAAHSPDGRYVMASDSISTIKVFRQDGDGISTDVIADFDEEIECICATNRDIFAGTSAGMVKKYDYKRKDMQGTLTRLDLAVRCLAVSDHGRFLAIGTEGTEIKIIDMEELDLCWSLKGHKKAINCLSFDPLGNFLLSSSCDGTVIIWDLKTRESKPFEIIKISDPIITTSVRNFPLAWHTSGEFFVVGKDRDVTAYHRHTWKKSFTYRTGSTAMPLSVQFSFNGRFLLARSNKDNVWVWQYKEKESPCAEYSHAEGGLTGATWKIESNTISIADKEGRVKHWEDVVESAKGSPFGQPKPDPLEGLFDDAAMEDHTMQEGEIGAGIVSDNESLHDFIVDDENDDYLKGKPSGASADKNATARGVTFSSAKAMQPVKTLHPRFQSGSTSADGQRRYLAFNLLGLITSVQHDDHCTVVVEFHDKVTSRGFRFSDSSKFSMAYLGVNGAIFAAPTTDDSPSTVYYKTHDSSLSKAEWQIYMPEGEDVIAIALTKDAAVVATSRGFVRTFSQSGIQIGIFSVGSIVAVAGLHDLAIIIYHQGEPFEGSQNLGYLMYNVDTNQRIQRGPLPVSDDTTITWLGFSEYGVPAFYDDTGLVHILNHYRRIDQGQWVPIVDTSITESEADTPPIYWPVGLTDEALTCVKCRRGETEPSFPKPFVTELPLKMPLLYQETEVGEAEEEWLRQKIMTGLSKDEKLASSLERPNKSVARREVEMDKQVLQMISFACKSGFSQKALDLTAMLCSSQSVNRAVKIAHHHKLMQLVERMQKLGEVMTRAEEDGRSDADYVMADDVIDTSSRRDEKVYRVSSRQEEDELERRTFQRKDPVKADDPFGRRIVKDNSASRSTSNGGGSASTASTTPNPFKKKVGAGSAGVPKSFGNVVNETDKNVLPITRRATDVFEAADYLAADDQRSRIEKEKASRQDDIFRKRKANGAATTSSGQKTLSMFSKQASEGSSSTTVAKRFKKQQLEDGGDNEDEMMVEDDFLEDDNGYEDREESFPPAAQVIPETQREEEDDLFALSVEETRGHLANTRVESSLSPDRSSVLAGFKFNRP</sequence>
<dbReference type="InterPro" id="IPR019775">
    <property type="entry name" value="WD40_repeat_CS"/>
</dbReference>
<dbReference type="Pfam" id="PF24817">
    <property type="entry name" value="WD40_WDHD1_1st"/>
    <property type="match status" value="1"/>
</dbReference>
<feature type="domain" description="WDHD1/CFT4 helical bundle" evidence="8">
    <location>
        <begin position="686"/>
        <end position="782"/>
    </location>
</feature>
<keyword evidence="3" id="KW-0677">Repeat</keyword>
<evidence type="ECO:0000256" key="6">
    <source>
        <dbReference type="SAM" id="MobiDB-lite"/>
    </source>
</evidence>
<dbReference type="PROSITE" id="PS00678">
    <property type="entry name" value="WD_REPEATS_1"/>
    <property type="match status" value="1"/>
</dbReference>
<dbReference type="PANTHER" id="PTHR19932">
    <property type="entry name" value="WD REPEAT AND HMG-BOX DNA BINDING PROTEIN"/>
    <property type="match status" value="1"/>
</dbReference>
<feature type="repeat" description="WD" evidence="5">
    <location>
        <begin position="130"/>
        <end position="171"/>
    </location>
</feature>
<feature type="compositionally biased region" description="Low complexity" evidence="6">
    <location>
        <begin position="850"/>
        <end position="871"/>
    </location>
</feature>
<dbReference type="Proteomes" id="UP001194696">
    <property type="component" value="Unassembled WGS sequence"/>
</dbReference>
<feature type="domain" description="WDHD1/CFT4 second beta-propeller" evidence="7">
    <location>
        <begin position="394"/>
        <end position="677"/>
    </location>
</feature>
<dbReference type="SUPFAM" id="SSF50978">
    <property type="entry name" value="WD40 repeat-like"/>
    <property type="match status" value="1"/>
</dbReference>
<dbReference type="Pfam" id="PF20946">
    <property type="entry name" value="Ctf4_C"/>
    <property type="match status" value="1"/>
</dbReference>
<feature type="region of interest" description="Disordered" evidence="6">
    <location>
        <begin position="808"/>
        <end position="898"/>
    </location>
</feature>
<feature type="compositionally biased region" description="Basic and acidic residues" evidence="6">
    <location>
        <begin position="919"/>
        <end position="937"/>
    </location>
</feature>
<evidence type="ECO:0000256" key="4">
    <source>
        <dbReference type="ARBA" id="ARBA00023242"/>
    </source>
</evidence>
<dbReference type="InterPro" id="IPR015943">
    <property type="entry name" value="WD40/YVTN_repeat-like_dom_sf"/>
</dbReference>
<dbReference type="InterPro" id="IPR036322">
    <property type="entry name" value="WD40_repeat_dom_sf"/>
</dbReference>
<comment type="subcellular location">
    <subcellularLocation>
        <location evidence="1">Nucleus</location>
    </subcellularLocation>
</comment>
<feature type="compositionally biased region" description="Basic and acidic residues" evidence="6">
    <location>
        <begin position="808"/>
        <end position="848"/>
    </location>
</feature>
<gene>
    <name evidence="10" type="ORF">BGZ96_006208</name>
</gene>
<evidence type="ECO:0000256" key="2">
    <source>
        <dbReference type="ARBA" id="ARBA00022574"/>
    </source>
</evidence>
<name>A0ABQ7KGE4_9FUNG</name>
<evidence type="ECO:0000256" key="1">
    <source>
        <dbReference type="ARBA" id="ARBA00004123"/>
    </source>
</evidence>
<feature type="region of interest" description="Disordered" evidence="6">
    <location>
        <begin position="919"/>
        <end position="1024"/>
    </location>
</feature>
<comment type="caution">
    <text evidence="10">The sequence shown here is derived from an EMBL/GenBank/DDBJ whole genome shotgun (WGS) entry which is preliminary data.</text>
</comment>
<dbReference type="EMBL" id="JAAAIM010000003">
    <property type="protein sequence ID" value="KAG0298817.1"/>
    <property type="molecule type" value="Genomic_DNA"/>
</dbReference>
<evidence type="ECO:0000313" key="11">
    <source>
        <dbReference type="Proteomes" id="UP001194696"/>
    </source>
</evidence>
<feature type="compositionally biased region" description="Acidic residues" evidence="6">
    <location>
        <begin position="982"/>
        <end position="1007"/>
    </location>
</feature>
<evidence type="ECO:0000259" key="7">
    <source>
        <dbReference type="Pfam" id="PF12341"/>
    </source>
</evidence>
<keyword evidence="4" id="KW-0539">Nucleus</keyword>
<dbReference type="InterPro" id="IPR057646">
    <property type="entry name" value="WD40_WDHD1_1st"/>
</dbReference>
<evidence type="ECO:0000256" key="5">
    <source>
        <dbReference type="PROSITE-ProRule" id="PRU00221"/>
    </source>
</evidence>
<dbReference type="InterPro" id="IPR022100">
    <property type="entry name" value="WDHD1/CFT4_beta-prop_2nd"/>
</dbReference>
<keyword evidence="11" id="KW-1185">Reference proteome</keyword>
<dbReference type="Pfam" id="PF12341">
    <property type="entry name" value="Mcl1_mid"/>
    <property type="match status" value="1"/>
</dbReference>
<dbReference type="SMART" id="SM00320">
    <property type="entry name" value="WD40"/>
    <property type="match status" value="4"/>
</dbReference>
<organism evidence="10 11">
    <name type="scientific">Linnemannia gamsii</name>
    <dbReference type="NCBI Taxonomy" id="64522"/>
    <lineage>
        <taxon>Eukaryota</taxon>
        <taxon>Fungi</taxon>
        <taxon>Fungi incertae sedis</taxon>
        <taxon>Mucoromycota</taxon>
        <taxon>Mortierellomycotina</taxon>
        <taxon>Mortierellomycetes</taxon>
        <taxon>Mortierellales</taxon>
        <taxon>Mortierellaceae</taxon>
        <taxon>Linnemannia</taxon>
    </lineage>
</organism>
<evidence type="ECO:0000259" key="9">
    <source>
        <dbReference type="Pfam" id="PF24817"/>
    </source>
</evidence>
<feature type="region of interest" description="Disordered" evidence="6">
    <location>
        <begin position="1042"/>
        <end position="1065"/>
    </location>
</feature>
<evidence type="ECO:0000259" key="8">
    <source>
        <dbReference type="Pfam" id="PF20946"/>
    </source>
</evidence>
<dbReference type="PROSITE" id="PS50294">
    <property type="entry name" value="WD_REPEATS_REGION"/>
    <property type="match status" value="1"/>
</dbReference>
<dbReference type="InterPro" id="IPR001680">
    <property type="entry name" value="WD40_rpt"/>
</dbReference>
<reference evidence="10 11" key="1">
    <citation type="journal article" date="2020" name="Fungal Divers.">
        <title>Resolving the Mortierellaceae phylogeny through synthesis of multi-gene phylogenetics and phylogenomics.</title>
        <authorList>
            <person name="Vandepol N."/>
            <person name="Liber J."/>
            <person name="Desiro A."/>
            <person name="Na H."/>
            <person name="Kennedy M."/>
            <person name="Barry K."/>
            <person name="Grigoriev I.V."/>
            <person name="Miller A.N."/>
            <person name="O'Donnell K."/>
            <person name="Stajich J.E."/>
            <person name="Bonito G."/>
        </authorList>
    </citation>
    <scope>NUCLEOTIDE SEQUENCE [LARGE SCALE GENOMIC DNA]</scope>
    <source>
        <strain evidence="10 11">AD045</strain>
    </source>
</reference>
<feature type="compositionally biased region" description="Polar residues" evidence="6">
    <location>
        <begin position="945"/>
        <end position="971"/>
    </location>
</feature>
<evidence type="ECO:0008006" key="12">
    <source>
        <dbReference type="Google" id="ProtNLM"/>
    </source>
</evidence>
<evidence type="ECO:0000313" key="10">
    <source>
        <dbReference type="EMBL" id="KAG0298817.1"/>
    </source>
</evidence>
<feature type="domain" description="WDHD1 first WD40" evidence="9">
    <location>
        <begin position="17"/>
        <end position="293"/>
    </location>
</feature>
<accession>A0ABQ7KGE4</accession>
<dbReference type="PROSITE" id="PS50082">
    <property type="entry name" value="WD_REPEATS_2"/>
    <property type="match status" value="1"/>
</dbReference>
<proteinExistence type="predicted"/>
<protein>
    <recommendedName>
        <fullName evidence="12">Minichromosome loss protein Mcl1 middle region domain-containing protein</fullName>
    </recommendedName>
</protein>
<dbReference type="Gene3D" id="2.130.10.10">
    <property type="entry name" value="YVTN repeat-like/Quinoprotein amine dehydrogenase"/>
    <property type="match status" value="2"/>
</dbReference>
<feature type="compositionally biased region" description="Polar residues" evidence="6">
    <location>
        <begin position="1044"/>
        <end position="1053"/>
    </location>
</feature>
<dbReference type="InterPro" id="IPR048591">
    <property type="entry name" value="WDHD1/CFT4_hel"/>
</dbReference>
<keyword evidence="2 5" id="KW-0853">WD repeat</keyword>
<evidence type="ECO:0000256" key="3">
    <source>
        <dbReference type="ARBA" id="ARBA00022737"/>
    </source>
</evidence>